<keyword evidence="4" id="KW-0479">Metal-binding</keyword>
<evidence type="ECO:0000256" key="6">
    <source>
        <dbReference type="ARBA" id="ARBA00022833"/>
    </source>
</evidence>
<reference evidence="9 10" key="1">
    <citation type="submission" date="2019-05" db="EMBL/GenBank/DDBJ databases">
        <authorList>
            <person name="Narsing Rao M.P."/>
            <person name="Li W.J."/>
        </authorList>
    </citation>
    <scope>NUCLEOTIDE SEQUENCE [LARGE SCALE GENOMIC DNA]</scope>
    <source>
        <strain evidence="9 10">SYSU_K30003</strain>
    </source>
</reference>
<dbReference type="PROSITE" id="PS00759">
    <property type="entry name" value="ARGE_DAPE_CPG2_2"/>
    <property type="match status" value="1"/>
</dbReference>
<keyword evidence="10" id="KW-1185">Reference proteome</keyword>
<keyword evidence="7" id="KW-0224">Dipeptidase</keyword>
<sequence>MEGKQMLTGNEMAKYRDEIVHHIAELVRIRSVLEEPEEGKPFGGGVNRALEYMLELAASMGFQTKNVDGYAGYAEYGSGDLQTAVLVHLDTVHEGEGWTYPPFGGLIEDDRIIGRGASDNKGPSVVALYCLKAIRDLGLPIRTRIRVIFGTNEESGMKDMDYYFSKEPQPDFAFVPDAGYPMFNVEMGNAMVEISHTPDRRQETERLRIVGLTGGMPLIMQPDTCEVRIAAGHVSEGEWRELLNGRTNLKVEMSADGHIAITANGKTGDKPTNAIADLMEWLAGLPVATDAAPLVCFLHEKLGHETNGQSLDIQHSDEASGSTLVFLKQIVTKEDTVTAIINVRYPVTADGDRLLGRVAEQGQSYGLKMNITRHLHPVYVPPEHPVIRILSRVYERATGEKAELLRMGAGTYARKLNNNGVAFGAGLVGGVDNNVHRPDEYVRIEDMMKHAEICLQGMYELAIQGGESDEYF</sequence>
<accession>A0A5R9GLC6</accession>
<dbReference type="InterPro" id="IPR002933">
    <property type="entry name" value="Peptidase_M20"/>
</dbReference>
<dbReference type="SUPFAM" id="SSF55031">
    <property type="entry name" value="Bacterial exopeptidase dimerisation domain"/>
    <property type="match status" value="1"/>
</dbReference>
<dbReference type="Gene3D" id="3.40.630.10">
    <property type="entry name" value="Zn peptidases"/>
    <property type="match status" value="1"/>
</dbReference>
<evidence type="ECO:0000256" key="8">
    <source>
        <dbReference type="ARBA" id="ARBA00023049"/>
    </source>
</evidence>
<keyword evidence="5" id="KW-0378">Hydrolase</keyword>
<dbReference type="GO" id="GO:0006508">
    <property type="term" value="P:proteolysis"/>
    <property type="evidence" value="ECO:0007669"/>
    <property type="project" value="UniProtKB-KW"/>
</dbReference>
<evidence type="ECO:0000256" key="3">
    <source>
        <dbReference type="ARBA" id="ARBA00022670"/>
    </source>
</evidence>
<comment type="cofactor">
    <cofactor evidence="1">
        <name>Zn(2+)</name>
        <dbReference type="ChEBI" id="CHEBI:29105"/>
    </cofactor>
</comment>
<keyword evidence="6" id="KW-0862">Zinc</keyword>
<dbReference type="AlphaFoldDB" id="A0A5R9GLC6"/>
<protein>
    <submittedName>
        <fullName evidence="9">M20 family metallopeptidase</fullName>
    </submittedName>
</protein>
<dbReference type="EMBL" id="VCIW01000001">
    <property type="protein sequence ID" value="TLS53903.1"/>
    <property type="molecule type" value="Genomic_DNA"/>
</dbReference>
<dbReference type="PANTHER" id="PTHR43808:SF31">
    <property type="entry name" value="N-ACETYL-L-CITRULLINE DEACETYLASE"/>
    <property type="match status" value="1"/>
</dbReference>
<dbReference type="Gene3D" id="3.30.70.360">
    <property type="match status" value="2"/>
</dbReference>
<dbReference type="InterPro" id="IPR050072">
    <property type="entry name" value="Peptidase_M20A"/>
</dbReference>
<keyword evidence="8" id="KW-0482">Metalloprotease</keyword>
<dbReference type="GO" id="GO:0008777">
    <property type="term" value="F:acetylornithine deacetylase activity"/>
    <property type="evidence" value="ECO:0007669"/>
    <property type="project" value="TreeGrafter"/>
</dbReference>
<evidence type="ECO:0000256" key="4">
    <source>
        <dbReference type="ARBA" id="ARBA00022723"/>
    </source>
</evidence>
<dbReference type="InterPro" id="IPR010964">
    <property type="entry name" value="M20A_pepV-rel"/>
</dbReference>
<evidence type="ECO:0000256" key="7">
    <source>
        <dbReference type="ARBA" id="ARBA00022997"/>
    </source>
</evidence>
<dbReference type="GO" id="GO:0008237">
    <property type="term" value="F:metallopeptidase activity"/>
    <property type="evidence" value="ECO:0007669"/>
    <property type="project" value="UniProtKB-KW"/>
</dbReference>
<organism evidence="9 10">
    <name type="scientific">Paenibacillus antri</name>
    <dbReference type="NCBI Taxonomy" id="2582848"/>
    <lineage>
        <taxon>Bacteria</taxon>
        <taxon>Bacillati</taxon>
        <taxon>Bacillota</taxon>
        <taxon>Bacilli</taxon>
        <taxon>Bacillales</taxon>
        <taxon>Paenibacillaceae</taxon>
        <taxon>Paenibacillus</taxon>
    </lineage>
</organism>
<keyword evidence="3" id="KW-0645">Protease</keyword>
<dbReference type="InterPro" id="IPR001261">
    <property type="entry name" value="ArgE/DapE_CS"/>
</dbReference>
<name>A0A5R9GLC6_9BACL</name>
<evidence type="ECO:0000256" key="5">
    <source>
        <dbReference type="ARBA" id="ARBA00022801"/>
    </source>
</evidence>
<gene>
    <name evidence="9" type="ORF">FE782_00665</name>
</gene>
<dbReference type="GO" id="GO:0006526">
    <property type="term" value="P:L-arginine biosynthetic process"/>
    <property type="evidence" value="ECO:0007669"/>
    <property type="project" value="TreeGrafter"/>
</dbReference>
<comment type="similarity">
    <text evidence="2">Belongs to the peptidase M20A family.</text>
</comment>
<evidence type="ECO:0000313" key="10">
    <source>
        <dbReference type="Proteomes" id="UP000309676"/>
    </source>
</evidence>
<comment type="caution">
    <text evidence="9">The sequence shown here is derived from an EMBL/GenBank/DDBJ whole genome shotgun (WGS) entry which is preliminary data.</text>
</comment>
<dbReference type="Proteomes" id="UP000309676">
    <property type="component" value="Unassembled WGS sequence"/>
</dbReference>
<dbReference type="PANTHER" id="PTHR43808">
    <property type="entry name" value="ACETYLORNITHINE DEACETYLASE"/>
    <property type="match status" value="1"/>
</dbReference>
<dbReference type="InterPro" id="IPR036264">
    <property type="entry name" value="Bact_exopeptidase_dim_dom"/>
</dbReference>
<dbReference type="NCBIfam" id="TIGR01887">
    <property type="entry name" value="dipeptidaselike"/>
    <property type="match status" value="1"/>
</dbReference>
<evidence type="ECO:0000256" key="2">
    <source>
        <dbReference type="ARBA" id="ARBA00006247"/>
    </source>
</evidence>
<proteinExistence type="inferred from homology"/>
<dbReference type="Pfam" id="PF01546">
    <property type="entry name" value="Peptidase_M20"/>
    <property type="match status" value="1"/>
</dbReference>
<dbReference type="SUPFAM" id="SSF53187">
    <property type="entry name" value="Zn-dependent exopeptidases"/>
    <property type="match status" value="1"/>
</dbReference>
<dbReference type="GO" id="GO:0016805">
    <property type="term" value="F:dipeptidase activity"/>
    <property type="evidence" value="ECO:0007669"/>
    <property type="project" value="UniProtKB-KW"/>
</dbReference>
<dbReference type="GO" id="GO:0008270">
    <property type="term" value="F:zinc ion binding"/>
    <property type="evidence" value="ECO:0007669"/>
    <property type="project" value="InterPro"/>
</dbReference>
<evidence type="ECO:0000313" key="9">
    <source>
        <dbReference type="EMBL" id="TLS53903.1"/>
    </source>
</evidence>
<evidence type="ECO:0000256" key="1">
    <source>
        <dbReference type="ARBA" id="ARBA00001947"/>
    </source>
</evidence>